<evidence type="ECO:0000313" key="1">
    <source>
        <dbReference type="EMBL" id="MCH5597009.1"/>
    </source>
</evidence>
<dbReference type="RefSeq" id="WP_240826420.1">
    <property type="nucleotide sequence ID" value="NZ_JAKWBL010000001.1"/>
</dbReference>
<proteinExistence type="predicted"/>
<evidence type="ECO:0000313" key="2">
    <source>
        <dbReference type="Proteomes" id="UP001202248"/>
    </source>
</evidence>
<gene>
    <name evidence="1" type="ORF">MKP09_03290</name>
</gene>
<name>A0ABS9SF65_9BACT</name>
<protein>
    <submittedName>
        <fullName evidence="1">Uncharacterized protein</fullName>
    </submittedName>
</protein>
<reference evidence="1 2" key="1">
    <citation type="submission" date="2022-02" db="EMBL/GenBank/DDBJ databases">
        <authorList>
            <person name="Min J."/>
        </authorList>
    </citation>
    <scope>NUCLEOTIDE SEQUENCE [LARGE SCALE GENOMIC DNA]</scope>
    <source>
        <strain evidence="1 2">GR10-1</strain>
    </source>
</reference>
<dbReference type="EMBL" id="JAKWBL010000001">
    <property type="protein sequence ID" value="MCH5597009.1"/>
    <property type="molecule type" value="Genomic_DNA"/>
</dbReference>
<comment type="caution">
    <text evidence="1">The sequence shown here is derived from an EMBL/GenBank/DDBJ whole genome shotgun (WGS) entry which is preliminary data.</text>
</comment>
<keyword evidence="2" id="KW-1185">Reference proteome</keyword>
<accession>A0ABS9SF65</accession>
<dbReference type="Proteomes" id="UP001202248">
    <property type="component" value="Unassembled WGS sequence"/>
</dbReference>
<organism evidence="1 2">
    <name type="scientific">Niabella ginsengisoli</name>
    <dbReference type="NCBI Taxonomy" id="522298"/>
    <lineage>
        <taxon>Bacteria</taxon>
        <taxon>Pseudomonadati</taxon>
        <taxon>Bacteroidota</taxon>
        <taxon>Chitinophagia</taxon>
        <taxon>Chitinophagales</taxon>
        <taxon>Chitinophagaceae</taxon>
        <taxon>Niabella</taxon>
    </lineage>
</organism>
<sequence>MMGLHEVEPDEYLERRFAYPVYTQLKGRDLYEHEITGNYSREDFHQNPQNYQCRFLPMQRKQTSY</sequence>